<comment type="caution">
    <text evidence="2">The sequence shown here is derived from an EMBL/GenBank/DDBJ whole genome shotgun (WGS) entry which is preliminary data.</text>
</comment>
<dbReference type="Gene3D" id="3.30.160.670">
    <property type="match status" value="1"/>
</dbReference>
<dbReference type="RefSeq" id="WP_240711872.1">
    <property type="nucleotide sequence ID" value="NZ_JAKVTV010000001.1"/>
</dbReference>
<keyword evidence="3" id="KW-1185">Reference proteome</keyword>
<gene>
    <name evidence="2" type="ORF">ML462_01030</name>
</gene>
<name>A0A9X2A9J0_9FLAO</name>
<dbReference type="InterPro" id="IPR025411">
    <property type="entry name" value="DUF4136"/>
</dbReference>
<sequence length="216" mass="25162">MKNVKTKYKIGFRHTGMMIFLSLLLTGCYPDQPERVEDYDVSYTNYSPEFDFSVDRSYSLPERVILIDDGDFSSDEPEYLDDIFADAILNNIRQNLNSLGWTEVEEEDLPDVVMLPSAFDQTFLYYYDFGYWGWYYPGYFPGWGWYYPGYSPGYVSGYRVGTVLVQMTLPIENEDDEIPVVWLATFDGLLEGSDRSISERIDRNLDQAFSHPPFNN</sequence>
<evidence type="ECO:0000259" key="1">
    <source>
        <dbReference type="Pfam" id="PF13590"/>
    </source>
</evidence>
<proteinExistence type="predicted"/>
<accession>A0A9X2A9J0</accession>
<protein>
    <submittedName>
        <fullName evidence="2">DUF4136 domain-containing protein</fullName>
    </submittedName>
</protein>
<evidence type="ECO:0000313" key="2">
    <source>
        <dbReference type="EMBL" id="MCH4821742.1"/>
    </source>
</evidence>
<organism evidence="2 3">
    <name type="scientific">Christiangramia lutea</name>
    <dbReference type="NCBI Taxonomy" id="1607951"/>
    <lineage>
        <taxon>Bacteria</taxon>
        <taxon>Pseudomonadati</taxon>
        <taxon>Bacteroidota</taxon>
        <taxon>Flavobacteriia</taxon>
        <taxon>Flavobacteriales</taxon>
        <taxon>Flavobacteriaceae</taxon>
        <taxon>Christiangramia</taxon>
    </lineage>
</organism>
<evidence type="ECO:0000313" key="3">
    <source>
        <dbReference type="Proteomes" id="UP001139226"/>
    </source>
</evidence>
<reference evidence="2" key="1">
    <citation type="submission" date="2022-03" db="EMBL/GenBank/DDBJ databases">
        <title>Gramella crocea sp. nov., isolated from activated sludge of a seafood processing plant.</title>
        <authorList>
            <person name="Zhang X."/>
        </authorList>
    </citation>
    <scope>NUCLEOTIDE SEQUENCE</scope>
    <source>
        <strain evidence="2">YJ019</strain>
    </source>
</reference>
<dbReference type="Proteomes" id="UP001139226">
    <property type="component" value="Unassembled WGS sequence"/>
</dbReference>
<dbReference type="Pfam" id="PF13590">
    <property type="entry name" value="DUF4136"/>
    <property type="match status" value="1"/>
</dbReference>
<feature type="domain" description="DUF4136" evidence="1">
    <location>
        <begin position="43"/>
        <end position="211"/>
    </location>
</feature>
<dbReference type="AlphaFoldDB" id="A0A9X2A9J0"/>
<dbReference type="PROSITE" id="PS51257">
    <property type="entry name" value="PROKAR_LIPOPROTEIN"/>
    <property type="match status" value="1"/>
</dbReference>
<dbReference type="EMBL" id="JAKVTV010000001">
    <property type="protein sequence ID" value="MCH4821742.1"/>
    <property type="molecule type" value="Genomic_DNA"/>
</dbReference>